<evidence type="ECO:0000313" key="2">
    <source>
        <dbReference type="EMBL" id="KAJ7220166.1"/>
    </source>
</evidence>
<feature type="region of interest" description="Disordered" evidence="1">
    <location>
        <begin position="373"/>
        <end position="476"/>
    </location>
</feature>
<comment type="caution">
    <text evidence="2">The sequence shown here is derived from an EMBL/GenBank/DDBJ whole genome shotgun (WGS) entry which is preliminary data.</text>
</comment>
<sequence length="539" mass="56783">MDHSQHYTPLSYALHPPKTSTTPNPSVAQHQETEEDEENLVTDHLTTNDRASDSSTKPAGTSDAPTQGHQFIHATDPSEKRRPGRPRGSKNKKPIAGPAPAQLNAVAPQSNGANTASQQFPDVNSQNQQYYEFQWRVLNLCAEFYGAAEELVKSTPPLVIAQCYQMGPSSKVDPLIMLTDAKRICDTLLANPSQLISSPPPPLYPVVPTFYHPQPQPSTSASAPPAPSTSTTAKPTPPPPPTTMITNPGSFVVPLGTQPPYPYASYAPPYYASYGYTSGYYPVQPQPQAQPPQPLQPPAPQASTSTLNSPLATVHVAAPNNGGSQGPWSDAEVERLRKLAEDSKAANASGEIDWDRVVGEWGPGRSRHQILVKATGLGLKESSNKGNKRRREGDDADTSAGPAPPANPATVGSKTAVSSSTPSNTTGSPAMSHATSTPIASPAMKHLQNPASAKSHPSPLPTAKPVQTTTPSGMPWPMPTVAAANVSPVLSPQAQGAGTGTNTSYYRPRPAATDASGTAARTNSHQFMYQSGSVQNSAS</sequence>
<dbReference type="Proteomes" id="UP001219525">
    <property type="component" value="Unassembled WGS sequence"/>
</dbReference>
<feature type="compositionally biased region" description="Polar residues" evidence="1">
    <location>
        <begin position="492"/>
        <end position="505"/>
    </location>
</feature>
<evidence type="ECO:0000256" key="1">
    <source>
        <dbReference type="SAM" id="MobiDB-lite"/>
    </source>
</evidence>
<accession>A0AAD6YGD2</accession>
<feature type="region of interest" description="Disordered" evidence="1">
    <location>
        <begin position="1"/>
        <end position="99"/>
    </location>
</feature>
<feature type="compositionally biased region" description="Polar residues" evidence="1">
    <location>
        <begin position="53"/>
        <end position="69"/>
    </location>
</feature>
<dbReference type="AlphaFoldDB" id="A0AAD6YGD2"/>
<feature type="compositionally biased region" description="Polar residues" evidence="1">
    <location>
        <begin position="18"/>
        <end position="30"/>
    </location>
</feature>
<evidence type="ECO:0008006" key="4">
    <source>
        <dbReference type="Google" id="ProtNLM"/>
    </source>
</evidence>
<feature type="region of interest" description="Disordered" evidence="1">
    <location>
        <begin position="209"/>
        <end position="250"/>
    </location>
</feature>
<gene>
    <name evidence="2" type="ORF">GGX14DRAFT_433653</name>
</gene>
<feature type="region of interest" description="Disordered" evidence="1">
    <location>
        <begin position="282"/>
        <end position="307"/>
    </location>
</feature>
<reference evidence="2" key="1">
    <citation type="submission" date="2023-03" db="EMBL/GenBank/DDBJ databases">
        <title>Massive genome expansion in bonnet fungi (Mycena s.s.) driven by repeated elements and novel gene families across ecological guilds.</title>
        <authorList>
            <consortium name="Lawrence Berkeley National Laboratory"/>
            <person name="Harder C.B."/>
            <person name="Miyauchi S."/>
            <person name="Viragh M."/>
            <person name="Kuo A."/>
            <person name="Thoen E."/>
            <person name="Andreopoulos B."/>
            <person name="Lu D."/>
            <person name="Skrede I."/>
            <person name="Drula E."/>
            <person name="Henrissat B."/>
            <person name="Morin E."/>
            <person name="Kohler A."/>
            <person name="Barry K."/>
            <person name="LaButti K."/>
            <person name="Morin E."/>
            <person name="Salamov A."/>
            <person name="Lipzen A."/>
            <person name="Mereny Z."/>
            <person name="Hegedus B."/>
            <person name="Baldrian P."/>
            <person name="Stursova M."/>
            <person name="Weitz H."/>
            <person name="Taylor A."/>
            <person name="Grigoriev I.V."/>
            <person name="Nagy L.G."/>
            <person name="Martin F."/>
            <person name="Kauserud H."/>
        </authorList>
    </citation>
    <scope>NUCLEOTIDE SEQUENCE</scope>
    <source>
        <strain evidence="2">9144</strain>
    </source>
</reference>
<feature type="compositionally biased region" description="Low complexity" evidence="1">
    <location>
        <begin position="418"/>
        <end position="429"/>
    </location>
</feature>
<name>A0AAD6YGD2_9AGAR</name>
<keyword evidence="3" id="KW-1185">Reference proteome</keyword>
<evidence type="ECO:0000313" key="3">
    <source>
        <dbReference type="Proteomes" id="UP001219525"/>
    </source>
</evidence>
<dbReference type="EMBL" id="JARJCW010000010">
    <property type="protein sequence ID" value="KAJ7220166.1"/>
    <property type="molecule type" value="Genomic_DNA"/>
</dbReference>
<feature type="region of interest" description="Disordered" evidence="1">
    <location>
        <begin position="492"/>
        <end position="539"/>
    </location>
</feature>
<feature type="compositionally biased region" description="Low complexity" evidence="1">
    <location>
        <begin position="217"/>
        <end position="234"/>
    </location>
</feature>
<organism evidence="2 3">
    <name type="scientific">Mycena pura</name>
    <dbReference type="NCBI Taxonomy" id="153505"/>
    <lineage>
        <taxon>Eukaryota</taxon>
        <taxon>Fungi</taxon>
        <taxon>Dikarya</taxon>
        <taxon>Basidiomycota</taxon>
        <taxon>Agaricomycotina</taxon>
        <taxon>Agaricomycetes</taxon>
        <taxon>Agaricomycetidae</taxon>
        <taxon>Agaricales</taxon>
        <taxon>Marasmiineae</taxon>
        <taxon>Mycenaceae</taxon>
        <taxon>Mycena</taxon>
    </lineage>
</organism>
<feature type="compositionally biased region" description="Polar residues" evidence="1">
    <location>
        <begin position="515"/>
        <end position="539"/>
    </location>
</feature>
<feature type="compositionally biased region" description="Basic residues" evidence="1">
    <location>
        <begin position="82"/>
        <end position="93"/>
    </location>
</feature>
<protein>
    <recommendedName>
        <fullName evidence="4">Myb-like domain-containing protein</fullName>
    </recommendedName>
</protein>
<feature type="compositionally biased region" description="Pro residues" evidence="1">
    <location>
        <begin position="284"/>
        <end position="300"/>
    </location>
</feature>
<proteinExistence type="predicted"/>